<comment type="caution">
    <text evidence="1">The sequence shown here is derived from an EMBL/GenBank/DDBJ whole genome shotgun (WGS) entry which is preliminary data.</text>
</comment>
<keyword evidence="2" id="KW-1185">Reference proteome</keyword>
<reference evidence="1" key="1">
    <citation type="submission" date="2020-01" db="EMBL/GenBank/DDBJ databases">
        <authorList>
            <person name="Mishra B."/>
        </authorList>
    </citation>
    <scope>NUCLEOTIDE SEQUENCE [LARGE SCALE GENOMIC DNA]</scope>
</reference>
<dbReference type="OrthoDB" id="3640at2759"/>
<dbReference type="Proteomes" id="UP000467841">
    <property type="component" value="Unassembled WGS sequence"/>
</dbReference>
<evidence type="ECO:0000313" key="1">
    <source>
        <dbReference type="EMBL" id="CAA7052825.1"/>
    </source>
</evidence>
<proteinExistence type="predicted"/>
<accession>A0A6D2KY85</accession>
<organism evidence="1 2">
    <name type="scientific">Microthlaspi erraticum</name>
    <dbReference type="NCBI Taxonomy" id="1685480"/>
    <lineage>
        <taxon>Eukaryota</taxon>
        <taxon>Viridiplantae</taxon>
        <taxon>Streptophyta</taxon>
        <taxon>Embryophyta</taxon>
        <taxon>Tracheophyta</taxon>
        <taxon>Spermatophyta</taxon>
        <taxon>Magnoliopsida</taxon>
        <taxon>eudicotyledons</taxon>
        <taxon>Gunneridae</taxon>
        <taxon>Pentapetalae</taxon>
        <taxon>rosids</taxon>
        <taxon>malvids</taxon>
        <taxon>Brassicales</taxon>
        <taxon>Brassicaceae</taxon>
        <taxon>Coluteocarpeae</taxon>
        <taxon>Microthlaspi</taxon>
    </lineage>
</organism>
<gene>
    <name evidence="1" type="ORF">MERR_LOCUS40060</name>
</gene>
<dbReference type="EMBL" id="CACVBM020001508">
    <property type="protein sequence ID" value="CAA7052825.1"/>
    <property type="molecule type" value="Genomic_DNA"/>
</dbReference>
<dbReference type="AlphaFoldDB" id="A0A6D2KY85"/>
<protein>
    <submittedName>
        <fullName evidence="1">Uncharacterized protein</fullName>
    </submittedName>
</protein>
<sequence>MLLRYSSLISETIPFHRDYQDTLPQELLGSRGSEVARCDQRARLSETGIRPISNSRSYLLIFCLQTKQPCLDTHFLVQWVAPKSEIKVQYPSNTDWGSAENSGLIDAGPCGSSVSNNGDSQGVSTLNYVLSLDDGRWQRHSKAVASQFISDATEDPFSLSV</sequence>
<name>A0A6D2KY85_9BRAS</name>
<evidence type="ECO:0000313" key="2">
    <source>
        <dbReference type="Proteomes" id="UP000467841"/>
    </source>
</evidence>